<gene>
    <name evidence="2" type="ORF">C6Y40_17670</name>
</gene>
<reference evidence="3" key="1">
    <citation type="journal article" date="2020" name="Int. J. Syst. Evol. Microbiol.">
        <title>Alteromonas alba sp. nov., a marine bacterium isolated from the seawater of the West Pacific Ocean.</title>
        <authorList>
            <person name="Sun C."/>
            <person name="Wu Y.-H."/>
            <person name="Xamxidin M."/>
            <person name="Cheng H."/>
            <person name="Xu X.-W."/>
        </authorList>
    </citation>
    <scope>NUCLEOTIDE SEQUENCE [LARGE SCALE GENOMIC DNA]</scope>
    <source>
        <strain evidence="3">190</strain>
    </source>
</reference>
<dbReference type="Proteomes" id="UP000238949">
    <property type="component" value="Unassembled WGS sequence"/>
</dbReference>
<organism evidence="2 3">
    <name type="scientific">Alteromonas alba</name>
    <dbReference type="NCBI Taxonomy" id="2079529"/>
    <lineage>
        <taxon>Bacteria</taxon>
        <taxon>Pseudomonadati</taxon>
        <taxon>Pseudomonadota</taxon>
        <taxon>Gammaproteobacteria</taxon>
        <taxon>Alteromonadales</taxon>
        <taxon>Alteromonadaceae</taxon>
        <taxon>Alteromonas/Salinimonas group</taxon>
        <taxon>Alteromonas</taxon>
    </lineage>
</organism>
<evidence type="ECO:0000313" key="3">
    <source>
        <dbReference type="Proteomes" id="UP000238949"/>
    </source>
</evidence>
<name>A0A2S9V769_9ALTE</name>
<keyword evidence="3" id="KW-1185">Reference proteome</keyword>
<comment type="caution">
    <text evidence="2">The sequence shown here is derived from an EMBL/GenBank/DDBJ whole genome shotgun (WGS) entry which is preliminary data.</text>
</comment>
<feature type="transmembrane region" description="Helical" evidence="1">
    <location>
        <begin position="18"/>
        <end position="36"/>
    </location>
</feature>
<dbReference type="NCBIfam" id="TIGR03545">
    <property type="entry name" value="TIGR03545 family protein"/>
    <property type="match status" value="1"/>
</dbReference>
<dbReference type="InterPro" id="IPR019934">
    <property type="entry name" value="CHP03545"/>
</dbReference>
<evidence type="ECO:0000313" key="2">
    <source>
        <dbReference type="EMBL" id="PRO72278.1"/>
    </source>
</evidence>
<dbReference type="OrthoDB" id="5752177at2"/>
<keyword evidence="1" id="KW-0812">Transmembrane</keyword>
<keyword evidence="1" id="KW-0472">Membrane</keyword>
<evidence type="ECO:0000256" key="1">
    <source>
        <dbReference type="SAM" id="Phobius"/>
    </source>
</evidence>
<dbReference type="EMBL" id="PVNP01000190">
    <property type="protein sequence ID" value="PRO72278.1"/>
    <property type="molecule type" value="Genomic_DNA"/>
</dbReference>
<proteinExistence type="predicted"/>
<dbReference type="AlphaFoldDB" id="A0A2S9V769"/>
<keyword evidence="1" id="KW-1133">Transmembrane helix</keyword>
<protein>
    <submittedName>
        <fullName evidence="2">TIGR03545 family protein</fullName>
    </submittedName>
</protein>
<accession>A0A2S9V769</accession>
<sequence>MACITVKEQVMQSRATKFTVWIAGIILTPVIIYWLFADMLIKSVLEAQLTQAHGAEVNIGGFEHSLFPVEVEVTEIGFTDPAQPQNNQLVVGRLAGDVELMPLLSDQLIMNQVDILDVAFNQPRPAPGKVLRQPEGQSFDELLTEAKEALPTVDELLERSPLKTTAAVEEASTTYNTYAAELKTDYQALPDKSRLEYYKAEIQKLRDTDFKNPAEVVKAKAAFDELKQQIRTDKEKITTFRAKASEARTAMSGALKTLKSAPQQDYELLKGVYAGDQAALSQLTEAVFGDKAAQYNRYLFSAFDLLVPLLKGGEAPQADEQYGTPLQVLVRQANLSVNWQDTLLTGDWKNITNQHSVFGNPTTFILNAAAQGAQKFATQGQFFMDSDGLDASQTWQIAGLLLDSVSLSDNPRLDASIKQALLAASGSLKITDNMLDGSGTVDLTKLTMAATGSDSLTNAIASLLDSLQQLDMTMNIGGSLSAPNFGFSSDLDRQLANAALSSLSTSQQDKLNELNNKLQDMVGSQDDNLASELGNISTWMSATQGDEAALQELLQATFKNAVEQHKDKLLNKLFDKLDGR</sequence>